<dbReference type="PANTHER" id="PTHR43685:SF5">
    <property type="entry name" value="GLYCOSYLTRANSFERASE EPSE-RELATED"/>
    <property type="match status" value="1"/>
</dbReference>
<evidence type="ECO:0000259" key="4">
    <source>
        <dbReference type="Pfam" id="PF00535"/>
    </source>
</evidence>
<dbReference type="InterPro" id="IPR001173">
    <property type="entry name" value="Glyco_trans_2-like"/>
</dbReference>
<dbReference type="Pfam" id="PF00535">
    <property type="entry name" value="Glycos_transf_2"/>
    <property type="match status" value="1"/>
</dbReference>
<dbReference type="GO" id="GO:0016757">
    <property type="term" value="F:glycosyltransferase activity"/>
    <property type="evidence" value="ECO:0007669"/>
    <property type="project" value="UniProtKB-KW"/>
</dbReference>
<dbReference type="SUPFAM" id="SSF53448">
    <property type="entry name" value="Nucleotide-diphospho-sugar transferases"/>
    <property type="match status" value="1"/>
</dbReference>
<reference evidence="5 6" key="1">
    <citation type="journal article" date="2013" name="Genome Announc.">
        <title>First draft genome sequence from a member of the genus agrococcus, isolated from modern microbialites.</title>
        <authorList>
            <person name="White R.A.III."/>
            <person name="Grassa C.J."/>
            <person name="Suttle C.A."/>
        </authorList>
    </citation>
    <scope>NUCLEOTIDE SEQUENCE [LARGE SCALE GENOMIC DNA]</scope>
    <source>
        <strain evidence="5 6">RW1</strain>
    </source>
</reference>
<dbReference type="AlphaFoldDB" id="U1MWD8"/>
<protein>
    <recommendedName>
        <fullName evidence="4">Glycosyltransferase 2-like domain-containing protein</fullName>
    </recommendedName>
</protein>
<organism evidence="5 6">
    <name type="scientific">Agrococcus pavilionensis RW1</name>
    <dbReference type="NCBI Taxonomy" id="1330458"/>
    <lineage>
        <taxon>Bacteria</taxon>
        <taxon>Bacillati</taxon>
        <taxon>Actinomycetota</taxon>
        <taxon>Actinomycetes</taxon>
        <taxon>Micrococcales</taxon>
        <taxon>Microbacteriaceae</taxon>
        <taxon>Agrococcus</taxon>
    </lineage>
</organism>
<evidence type="ECO:0000313" key="6">
    <source>
        <dbReference type="Proteomes" id="UP000016462"/>
    </source>
</evidence>
<sequence length="277" mass="31113">MDDWGTSVLMTVYHRVEPDHFERALESMFSQSLAPDEIIVVEDGPLGPGLLDVLASFEGRDIPLVRVALPENRGSAIASQAGLEVARHPWIVRMDADDVSLPHRLEIQMGELRRGGIDVIGSAMSEFDGEESRLVGTRTLPLEHDAIARYARINSPVNNPSAVIRRAHLEAVGGYRHVPLMEDYDVYARLLAHGSVFRNLAEPLVLFRAGEAMFNRRAARGMLAAERAMQRNLVDYGLVSRPRSWFNLGARAAFRALPRQALRRTYRVLFYRSRDGR</sequence>
<dbReference type="RefSeq" id="WP_021009945.1">
    <property type="nucleotide sequence ID" value="NZ_ASHR01000014.1"/>
</dbReference>
<comment type="similarity">
    <text evidence="1">Belongs to the glycosyltransferase 2 family.</text>
</comment>
<evidence type="ECO:0000256" key="2">
    <source>
        <dbReference type="ARBA" id="ARBA00022676"/>
    </source>
</evidence>
<dbReference type="EMBL" id="ASHR01000014">
    <property type="protein sequence ID" value="ERG64925.1"/>
    <property type="molecule type" value="Genomic_DNA"/>
</dbReference>
<dbReference type="Proteomes" id="UP000016462">
    <property type="component" value="Unassembled WGS sequence"/>
</dbReference>
<evidence type="ECO:0000256" key="3">
    <source>
        <dbReference type="ARBA" id="ARBA00022679"/>
    </source>
</evidence>
<dbReference type="PANTHER" id="PTHR43685">
    <property type="entry name" value="GLYCOSYLTRANSFERASE"/>
    <property type="match status" value="1"/>
</dbReference>
<feature type="domain" description="Glycosyltransferase 2-like" evidence="4">
    <location>
        <begin position="7"/>
        <end position="166"/>
    </location>
</feature>
<evidence type="ECO:0000256" key="1">
    <source>
        <dbReference type="ARBA" id="ARBA00006739"/>
    </source>
</evidence>
<keyword evidence="2" id="KW-0328">Glycosyltransferase</keyword>
<name>U1MWD8_9MICO</name>
<accession>U1MWD8</accession>
<dbReference type="InterPro" id="IPR050834">
    <property type="entry name" value="Glycosyltransf_2"/>
</dbReference>
<keyword evidence="3" id="KW-0808">Transferase</keyword>
<dbReference type="InterPro" id="IPR029044">
    <property type="entry name" value="Nucleotide-diphossugar_trans"/>
</dbReference>
<gene>
    <name evidence="5" type="ORF">L332_10775</name>
</gene>
<dbReference type="Gene3D" id="3.90.550.10">
    <property type="entry name" value="Spore Coat Polysaccharide Biosynthesis Protein SpsA, Chain A"/>
    <property type="match status" value="1"/>
</dbReference>
<dbReference type="OrthoDB" id="7665907at2"/>
<keyword evidence="6" id="KW-1185">Reference proteome</keyword>
<proteinExistence type="inferred from homology"/>
<evidence type="ECO:0000313" key="5">
    <source>
        <dbReference type="EMBL" id="ERG64925.1"/>
    </source>
</evidence>
<comment type="caution">
    <text evidence="5">The sequence shown here is derived from an EMBL/GenBank/DDBJ whole genome shotgun (WGS) entry which is preliminary data.</text>
</comment>